<accession>A0A8S3W641</accession>
<dbReference type="AlphaFoldDB" id="A0A8S3W641"/>
<reference evidence="2" key="1">
    <citation type="submission" date="2021-04" db="EMBL/GenBank/DDBJ databases">
        <authorList>
            <person name="Tunstrom K."/>
        </authorList>
    </citation>
    <scope>NUCLEOTIDE SEQUENCE</scope>
</reference>
<sequence>MDDSGILNLVNVEFVAEKTVTEEDEDKDSTLSKIGSTISKLFSSDSETPEKAEEKGDGKPKEPEKYETKANEATTDKQNTYY</sequence>
<dbReference type="Proteomes" id="UP000691718">
    <property type="component" value="Unassembled WGS sequence"/>
</dbReference>
<feature type="compositionally biased region" description="Polar residues" evidence="1">
    <location>
        <begin position="31"/>
        <end position="46"/>
    </location>
</feature>
<dbReference type="EMBL" id="CAJQZP010000178">
    <property type="protein sequence ID" value="CAG4943305.1"/>
    <property type="molecule type" value="Genomic_DNA"/>
</dbReference>
<organism evidence="2 3">
    <name type="scientific">Parnassius apollo</name>
    <name type="common">Apollo butterfly</name>
    <name type="synonym">Papilio apollo</name>
    <dbReference type="NCBI Taxonomy" id="110799"/>
    <lineage>
        <taxon>Eukaryota</taxon>
        <taxon>Metazoa</taxon>
        <taxon>Ecdysozoa</taxon>
        <taxon>Arthropoda</taxon>
        <taxon>Hexapoda</taxon>
        <taxon>Insecta</taxon>
        <taxon>Pterygota</taxon>
        <taxon>Neoptera</taxon>
        <taxon>Endopterygota</taxon>
        <taxon>Lepidoptera</taxon>
        <taxon>Glossata</taxon>
        <taxon>Ditrysia</taxon>
        <taxon>Papilionoidea</taxon>
        <taxon>Papilionidae</taxon>
        <taxon>Parnassiinae</taxon>
        <taxon>Parnassini</taxon>
        <taxon>Parnassius</taxon>
        <taxon>Parnassius</taxon>
    </lineage>
</organism>
<evidence type="ECO:0000256" key="1">
    <source>
        <dbReference type="SAM" id="MobiDB-lite"/>
    </source>
</evidence>
<protein>
    <submittedName>
        <fullName evidence="2">(apollo) hypothetical protein</fullName>
    </submittedName>
</protein>
<feature type="compositionally biased region" description="Polar residues" evidence="1">
    <location>
        <begin position="71"/>
        <end position="82"/>
    </location>
</feature>
<evidence type="ECO:0000313" key="3">
    <source>
        <dbReference type="Proteomes" id="UP000691718"/>
    </source>
</evidence>
<proteinExistence type="predicted"/>
<keyword evidence="3" id="KW-1185">Reference proteome</keyword>
<feature type="region of interest" description="Disordered" evidence="1">
    <location>
        <begin position="20"/>
        <end position="82"/>
    </location>
</feature>
<feature type="compositionally biased region" description="Basic and acidic residues" evidence="1">
    <location>
        <begin position="48"/>
        <end position="70"/>
    </location>
</feature>
<name>A0A8S3W641_PARAO</name>
<comment type="caution">
    <text evidence="2">The sequence shown here is derived from an EMBL/GenBank/DDBJ whole genome shotgun (WGS) entry which is preliminary data.</text>
</comment>
<evidence type="ECO:0000313" key="2">
    <source>
        <dbReference type="EMBL" id="CAG4943305.1"/>
    </source>
</evidence>
<gene>
    <name evidence="2" type="ORF">PAPOLLO_LOCUS2632</name>
</gene>